<sequence>MRKLFADRARGLASLFAGIVLAAALSCAGCTFLEEAASSRESPVSLETTVPESEALDSAAYASSGITFEEVNGNVPSFNEADVAYARENEGFEYYAPLDWQGRCTGAVACLGEETMPKKGEKRGSISSIHPSGWHSVRYGFIDGESLYNRSHLIAWKLGSENANDRNLVTGTRFMNAEGMLPFEEEVIRYIERTGNHVLYRVVPVFSEDELLCRGVQMEAFSIEDGGEGVSFNVFCPNVQPGISIDYATGDNELDYR</sequence>
<dbReference type="HOGENOM" id="CLU_054350_0_0_11"/>
<organism evidence="2 3">
    <name type="scientific">Slackia piriformis YIT 12062</name>
    <dbReference type="NCBI Taxonomy" id="742818"/>
    <lineage>
        <taxon>Bacteria</taxon>
        <taxon>Bacillati</taxon>
        <taxon>Actinomycetota</taxon>
        <taxon>Coriobacteriia</taxon>
        <taxon>Eggerthellales</taxon>
        <taxon>Eggerthellaceae</taxon>
        <taxon>Slackia</taxon>
    </lineage>
</organism>
<dbReference type="InterPro" id="IPR044929">
    <property type="entry name" value="DNA/RNA_non-sp_Endonuclease_sf"/>
</dbReference>
<evidence type="ECO:0000259" key="1">
    <source>
        <dbReference type="Pfam" id="PF13930"/>
    </source>
</evidence>
<evidence type="ECO:0000313" key="2">
    <source>
        <dbReference type="EMBL" id="EJZ83822.1"/>
    </source>
</evidence>
<dbReference type="OrthoDB" id="9783680at2"/>
<dbReference type="InterPro" id="IPR044927">
    <property type="entry name" value="Endonuclea_NS_2"/>
</dbReference>
<dbReference type="PROSITE" id="PS51257">
    <property type="entry name" value="PROKAR_LIPOPROTEIN"/>
    <property type="match status" value="1"/>
</dbReference>
<dbReference type="Pfam" id="PF13930">
    <property type="entry name" value="Endonuclea_NS_2"/>
    <property type="match status" value="1"/>
</dbReference>
<feature type="domain" description="Type VII secretion system protein EssD-like" evidence="1">
    <location>
        <begin position="91"/>
        <end position="220"/>
    </location>
</feature>
<dbReference type="eggNOG" id="COG2169">
    <property type="taxonomic scope" value="Bacteria"/>
</dbReference>
<dbReference type="PATRIC" id="fig|742818.3.peg.1410"/>
<dbReference type="AlphaFoldDB" id="K0YJM7"/>
<dbReference type="EMBL" id="ADMD01000007">
    <property type="protein sequence ID" value="EJZ83822.1"/>
    <property type="molecule type" value="Genomic_DNA"/>
</dbReference>
<evidence type="ECO:0000313" key="3">
    <source>
        <dbReference type="Proteomes" id="UP000006069"/>
    </source>
</evidence>
<dbReference type="InParanoid" id="K0YJM7"/>
<protein>
    <recommendedName>
        <fullName evidence="1">Type VII secretion system protein EssD-like domain-containing protein</fullName>
    </recommendedName>
</protein>
<dbReference type="RefSeq" id="WP_009139541.1">
    <property type="nucleotide sequence ID" value="NZ_JH815198.1"/>
</dbReference>
<proteinExistence type="predicted"/>
<accession>K0YJM7</accession>
<name>K0YJM7_9ACTN</name>
<gene>
    <name evidence="2" type="ORF">HMPREF9451_01343</name>
</gene>
<reference evidence="2 3" key="1">
    <citation type="submission" date="2012-08" db="EMBL/GenBank/DDBJ databases">
        <title>The Genome Sequence of Slackia piriformis YIT 12062.</title>
        <authorList>
            <consortium name="The Broad Institute Genome Sequencing Platform"/>
            <person name="Earl A."/>
            <person name="Ward D."/>
            <person name="Feldgarden M."/>
            <person name="Gevers D."/>
            <person name="Morotomi M."/>
            <person name="Walker B."/>
            <person name="Young S.K."/>
            <person name="Zeng Q."/>
            <person name="Gargeya S."/>
            <person name="Fitzgerald M."/>
            <person name="Haas B."/>
            <person name="Abouelleil A."/>
            <person name="Alvarado L."/>
            <person name="Arachchi H.M."/>
            <person name="Berlin A.M."/>
            <person name="Chapman S.B."/>
            <person name="Goldberg J."/>
            <person name="Griggs A."/>
            <person name="Gujja S."/>
            <person name="Hansen M."/>
            <person name="Howarth C."/>
            <person name="Imamovic A."/>
            <person name="Larimer J."/>
            <person name="McCowen C."/>
            <person name="Montmayeur A."/>
            <person name="Murphy C."/>
            <person name="Neiman D."/>
            <person name="Pearson M."/>
            <person name="Priest M."/>
            <person name="Roberts A."/>
            <person name="Saif S."/>
            <person name="Shea T."/>
            <person name="Sisk P."/>
            <person name="Sykes S."/>
            <person name="Wortman J."/>
            <person name="Nusbaum C."/>
            <person name="Birren B."/>
        </authorList>
    </citation>
    <scope>NUCLEOTIDE SEQUENCE [LARGE SCALE GENOMIC DNA]</scope>
    <source>
        <strain evidence="2 3">YIT 12062</strain>
    </source>
</reference>
<keyword evidence="3" id="KW-1185">Reference proteome</keyword>
<comment type="caution">
    <text evidence="2">The sequence shown here is derived from an EMBL/GenBank/DDBJ whole genome shotgun (WGS) entry which is preliminary data.</text>
</comment>
<dbReference type="Gene3D" id="3.40.570.10">
    <property type="entry name" value="Extracellular Endonuclease, subunit A"/>
    <property type="match status" value="1"/>
</dbReference>
<dbReference type="Proteomes" id="UP000006069">
    <property type="component" value="Unassembled WGS sequence"/>
</dbReference>